<dbReference type="Proteomes" id="UP000677668">
    <property type="component" value="Chromosome 1"/>
</dbReference>
<keyword evidence="1" id="KW-0472">Membrane</keyword>
<organism evidence="2 3">
    <name type="scientific">Chloracidobacterium sp. N</name>
    <dbReference type="NCBI Taxonomy" id="2821540"/>
    <lineage>
        <taxon>Bacteria</taxon>
        <taxon>Pseudomonadati</taxon>
        <taxon>Acidobacteriota</taxon>
        <taxon>Terriglobia</taxon>
        <taxon>Terriglobales</taxon>
        <taxon>Acidobacteriaceae</taxon>
        <taxon>Chloracidobacterium</taxon>
        <taxon>Chloracidobacterium aggregatum</taxon>
    </lineage>
</organism>
<feature type="transmembrane region" description="Helical" evidence="1">
    <location>
        <begin position="342"/>
        <end position="358"/>
    </location>
</feature>
<dbReference type="RefSeq" id="WP_211421637.1">
    <property type="nucleotide sequence ID" value="NZ_CP072642.1"/>
</dbReference>
<evidence type="ECO:0000313" key="3">
    <source>
        <dbReference type="Proteomes" id="UP000677668"/>
    </source>
</evidence>
<dbReference type="EC" id="2.4.-.-" evidence="2"/>
<feature type="transmembrane region" description="Helical" evidence="1">
    <location>
        <begin position="314"/>
        <end position="336"/>
    </location>
</feature>
<keyword evidence="2" id="KW-0808">Transferase</keyword>
<dbReference type="EMBL" id="CP072642">
    <property type="protein sequence ID" value="QUV93238.1"/>
    <property type="molecule type" value="Genomic_DNA"/>
</dbReference>
<name>A0ABX8AX30_9BACT</name>
<feature type="transmembrane region" description="Helical" evidence="1">
    <location>
        <begin position="114"/>
        <end position="132"/>
    </location>
</feature>
<feature type="transmembrane region" description="Helical" evidence="1">
    <location>
        <begin position="396"/>
        <end position="417"/>
    </location>
</feature>
<keyword evidence="1" id="KW-1133">Transmembrane helix</keyword>
<gene>
    <name evidence="2" type="ORF">J8C05_07590</name>
</gene>
<protein>
    <submittedName>
        <fullName evidence="2">Glycosyltransferase family 39 protein</fullName>
        <ecNumber evidence="2">2.4.-.-</ecNumber>
    </submittedName>
</protein>
<accession>A0ABX8AX30</accession>
<evidence type="ECO:0000313" key="2">
    <source>
        <dbReference type="EMBL" id="QUV93238.1"/>
    </source>
</evidence>
<sequence>MTTNATPSDGATRWFYPLLLALVFAVLVWGSWRRWGNPFVDFGIELYVAWQLSEGKHLYRDIVWLGGPLSQYTNALWFRLFGVSYLTLSLVNIAFVAGLTVLLYRFFTRTIERAAGFTAGLVLLVVFAFQAYETDGSWDYVAPYRHEAVHGLGLAILGLAIFATYLRQGGKWRSFGVGLCFGAVCLTKIEPSVALAGALAGGYWLGFNYLPPRRERWRQDIGWFVGGVAVVPVGFGLYLATQMPLGVALTGLLGNWLNVARTDAVGQVFYQRVMGLGRWRENLLRMGGGCGAFIGVLGVFTGLEVALRRVTRGWVVWSGAAFLVTWLIAHTCMPWAFFLRPLPLLTGLILAGVAWTTMHCSDQTQLAQRWIPLTVWCVFGLLLLGKLGLAAHAGQYGFTLALPATVLLAVSAISLWPEFIRAKAWGTGALVRWGSAGVLVAFFLAAQESRSYFHSAKTIPLGAGADRMQTFGPPLSETGGITAAALENMAQTMPPGATLVVIPDGIVLNYLLRRENPTPYTVFDPVLMAVYGGEERVVETLTAHPPDYIALVQRNFYEYGLAPFGQDPRFGRTILAWVDKHYEVVQVYGAPPIGEAFGIALLRRKATSGEAASHAP</sequence>
<feature type="transmembrane region" description="Helical" evidence="1">
    <location>
        <begin position="148"/>
        <end position="166"/>
    </location>
</feature>
<feature type="transmembrane region" description="Helical" evidence="1">
    <location>
        <begin position="370"/>
        <end position="390"/>
    </location>
</feature>
<keyword evidence="1" id="KW-0812">Transmembrane</keyword>
<feature type="transmembrane region" description="Helical" evidence="1">
    <location>
        <begin position="76"/>
        <end position="102"/>
    </location>
</feature>
<keyword evidence="2" id="KW-0328">Glycosyltransferase</keyword>
<proteinExistence type="predicted"/>
<feature type="transmembrane region" description="Helical" evidence="1">
    <location>
        <begin position="283"/>
        <end position="307"/>
    </location>
</feature>
<reference evidence="2 3" key="1">
    <citation type="submission" date="2021-03" db="EMBL/GenBank/DDBJ databases">
        <title>Genomic and phenotypic characterization of Chloracidobacterium isolates provides evidence for multiple species.</title>
        <authorList>
            <person name="Saini M.K."/>
            <person name="Costas A.M.G."/>
            <person name="Tank M."/>
            <person name="Bryant D.A."/>
        </authorList>
    </citation>
    <scope>NUCLEOTIDE SEQUENCE [LARGE SCALE GENOMIC DNA]</scope>
    <source>
        <strain evidence="2 3">N</strain>
    </source>
</reference>
<keyword evidence="3" id="KW-1185">Reference proteome</keyword>
<feature type="transmembrane region" description="Helical" evidence="1">
    <location>
        <begin position="221"/>
        <end position="240"/>
    </location>
</feature>
<feature type="transmembrane region" description="Helical" evidence="1">
    <location>
        <begin position="14"/>
        <end position="32"/>
    </location>
</feature>
<feature type="transmembrane region" description="Helical" evidence="1">
    <location>
        <begin position="429"/>
        <end position="446"/>
    </location>
</feature>
<evidence type="ECO:0000256" key="1">
    <source>
        <dbReference type="SAM" id="Phobius"/>
    </source>
</evidence>
<dbReference type="GO" id="GO:0016757">
    <property type="term" value="F:glycosyltransferase activity"/>
    <property type="evidence" value="ECO:0007669"/>
    <property type="project" value="UniProtKB-KW"/>
</dbReference>